<dbReference type="PANTHER" id="PTHR46519">
    <property type="entry name" value="RING/U-BOX SUPERFAMILY PROTEIN"/>
    <property type="match status" value="1"/>
</dbReference>
<dbReference type="Proteomes" id="UP000325081">
    <property type="component" value="Unassembled WGS sequence"/>
</dbReference>
<feature type="region of interest" description="Disordered" evidence="2">
    <location>
        <begin position="44"/>
        <end position="90"/>
    </location>
</feature>
<name>A0A5A7Q5C5_STRAF</name>
<dbReference type="EMBL" id="BKCP01005816">
    <property type="protein sequence ID" value="GER40072.1"/>
    <property type="molecule type" value="Genomic_DNA"/>
</dbReference>
<proteinExistence type="predicted"/>
<gene>
    <name evidence="3" type="ORF">STAS_16724</name>
</gene>
<evidence type="ECO:0000313" key="3">
    <source>
        <dbReference type="EMBL" id="GER40072.1"/>
    </source>
</evidence>
<protein>
    <submittedName>
        <fullName evidence="3">Ring/U-Box superfamily protein</fullName>
    </submittedName>
</protein>
<evidence type="ECO:0000313" key="4">
    <source>
        <dbReference type="Proteomes" id="UP000325081"/>
    </source>
</evidence>
<dbReference type="AlphaFoldDB" id="A0A5A7Q5C5"/>
<feature type="region of interest" description="Disordered" evidence="2">
    <location>
        <begin position="272"/>
        <end position="294"/>
    </location>
</feature>
<accession>A0A5A7Q5C5</accession>
<keyword evidence="4" id="KW-1185">Reference proteome</keyword>
<keyword evidence="1" id="KW-0175">Coiled coil</keyword>
<dbReference type="PANTHER" id="PTHR46519:SF3">
    <property type="entry name" value="RING_U-BOX SUPERFAMILY PROTEIN"/>
    <property type="match status" value="1"/>
</dbReference>
<reference evidence="4" key="1">
    <citation type="journal article" date="2019" name="Curr. Biol.">
        <title>Genome Sequence of Striga asiatica Provides Insight into the Evolution of Plant Parasitism.</title>
        <authorList>
            <person name="Yoshida S."/>
            <person name="Kim S."/>
            <person name="Wafula E.K."/>
            <person name="Tanskanen J."/>
            <person name="Kim Y.M."/>
            <person name="Honaas L."/>
            <person name="Yang Z."/>
            <person name="Spallek T."/>
            <person name="Conn C.E."/>
            <person name="Ichihashi Y."/>
            <person name="Cheong K."/>
            <person name="Cui S."/>
            <person name="Der J.P."/>
            <person name="Gundlach H."/>
            <person name="Jiao Y."/>
            <person name="Hori C."/>
            <person name="Ishida J.K."/>
            <person name="Kasahara H."/>
            <person name="Kiba T."/>
            <person name="Kim M.S."/>
            <person name="Koo N."/>
            <person name="Laohavisit A."/>
            <person name="Lee Y.H."/>
            <person name="Lumba S."/>
            <person name="McCourt P."/>
            <person name="Mortimer J.C."/>
            <person name="Mutuku J.M."/>
            <person name="Nomura T."/>
            <person name="Sasaki-Sekimoto Y."/>
            <person name="Seto Y."/>
            <person name="Wang Y."/>
            <person name="Wakatake T."/>
            <person name="Sakakibara H."/>
            <person name="Demura T."/>
            <person name="Yamaguchi S."/>
            <person name="Yoneyama K."/>
            <person name="Manabe R.I."/>
            <person name="Nelson D.C."/>
            <person name="Schulman A.H."/>
            <person name="Timko M.P."/>
            <person name="dePamphilis C.W."/>
            <person name="Choi D."/>
            <person name="Shirasu K."/>
        </authorList>
    </citation>
    <scope>NUCLEOTIDE SEQUENCE [LARGE SCALE GENOMIC DNA]</scope>
    <source>
        <strain evidence="4">cv. UVA1</strain>
    </source>
</reference>
<dbReference type="OrthoDB" id="6078042at2759"/>
<organism evidence="3 4">
    <name type="scientific">Striga asiatica</name>
    <name type="common">Asiatic witchweed</name>
    <name type="synonym">Buchnera asiatica</name>
    <dbReference type="NCBI Taxonomy" id="4170"/>
    <lineage>
        <taxon>Eukaryota</taxon>
        <taxon>Viridiplantae</taxon>
        <taxon>Streptophyta</taxon>
        <taxon>Embryophyta</taxon>
        <taxon>Tracheophyta</taxon>
        <taxon>Spermatophyta</taxon>
        <taxon>Magnoliopsida</taxon>
        <taxon>eudicotyledons</taxon>
        <taxon>Gunneridae</taxon>
        <taxon>Pentapetalae</taxon>
        <taxon>asterids</taxon>
        <taxon>lamiids</taxon>
        <taxon>Lamiales</taxon>
        <taxon>Orobanchaceae</taxon>
        <taxon>Buchnereae</taxon>
        <taxon>Striga</taxon>
    </lineage>
</organism>
<sequence>MAVAGLHNNVSPFSPSLFVESHASEHSTRASSLLQMWRELEGDHEVTRSPTSTTQRNDSDSGLSTSVSENALGSDSSIISEQSTELGENERERVRHIFRGWMNSGSASHSQPNSREWLGENECERVRIIRDWVHTNVQQRSNVEGCESSSHIEQVRDGLAVVNSEICGRRPVRRICGRQTLIDLLLRAQSERRKELQGLSEQKPVSGFVHRNRIQALLRGRFLRTERSTLDSRPSSVAATELGLLRQRHTVSGLREGFLSKLDDSASASASANNAEFDTLSGNGNNSELETRDREIAVTDIQYVPDSETVANGSRSQQESLEHPGLDTPVTQTEMNIRELYFDTDRRQQEALHDVGGVHIADEPVLNIGAAEQDINTTNANELPLSVESINYEGSDEIADEQYEMRSASFGQETVVDLTTGLDGNNIEQLDSQNALSSQWFDNTSVNGADGQDQTQESHEDDVLQEAIDSWLDMPSGDVGAFGRIHTFYFSDDDNAQSMEIRELFSRRHVSSLLRSGFRESLNQVLQSHVERQANASGDWESDNSSFYPNLADQEVRQQSDDRALSQSEGADVDLFAQTSALAPEPETLWDFELQSANNGSSQNMGMEWEVVNELRIDINRLQQRLNNMQSMLEQCMDLQIELQRSVRQEVSAALNRSFPTQG</sequence>
<feature type="compositionally biased region" description="Polar residues" evidence="2">
    <location>
        <begin position="48"/>
        <end position="86"/>
    </location>
</feature>
<feature type="compositionally biased region" description="Polar residues" evidence="2">
    <location>
        <begin position="309"/>
        <end position="319"/>
    </location>
</feature>
<comment type="caution">
    <text evidence="3">The sequence shown here is derived from an EMBL/GenBank/DDBJ whole genome shotgun (WGS) entry which is preliminary data.</text>
</comment>
<feature type="coiled-coil region" evidence="1">
    <location>
        <begin position="612"/>
        <end position="649"/>
    </location>
</feature>
<evidence type="ECO:0000256" key="1">
    <source>
        <dbReference type="SAM" id="Coils"/>
    </source>
</evidence>
<feature type="region of interest" description="Disordered" evidence="2">
    <location>
        <begin position="309"/>
        <end position="328"/>
    </location>
</feature>
<evidence type="ECO:0000256" key="2">
    <source>
        <dbReference type="SAM" id="MobiDB-lite"/>
    </source>
</evidence>